<dbReference type="Proteomes" id="UP000663824">
    <property type="component" value="Unassembled WGS sequence"/>
</dbReference>
<dbReference type="InterPro" id="IPR052039">
    <property type="entry name" value="Caspase-related_regulators"/>
</dbReference>
<accession>A0A816WPN2</accession>
<organism evidence="2 3">
    <name type="scientific">Rotaria magnacalcarata</name>
    <dbReference type="NCBI Taxonomy" id="392030"/>
    <lineage>
        <taxon>Eukaryota</taxon>
        <taxon>Metazoa</taxon>
        <taxon>Spiralia</taxon>
        <taxon>Gnathifera</taxon>
        <taxon>Rotifera</taxon>
        <taxon>Eurotatoria</taxon>
        <taxon>Bdelloidea</taxon>
        <taxon>Philodinida</taxon>
        <taxon>Philodinidae</taxon>
        <taxon>Rotaria</taxon>
    </lineage>
</organism>
<dbReference type="Gene3D" id="3.80.10.10">
    <property type="entry name" value="Ribonuclease Inhibitor"/>
    <property type="match status" value="1"/>
</dbReference>
<dbReference type="Pfam" id="PF00656">
    <property type="entry name" value="Peptidase_C14"/>
    <property type="match status" value="1"/>
</dbReference>
<dbReference type="PANTHER" id="PTHR22576:SF37">
    <property type="entry name" value="MUCOSA-ASSOCIATED LYMPHOID TISSUE LYMPHOMA TRANSLOCATION PROTEIN 1"/>
    <property type="match status" value="1"/>
</dbReference>
<reference evidence="2" key="1">
    <citation type="submission" date="2021-02" db="EMBL/GenBank/DDBJ databases">
        <authorList>
            <person name="Nowell W R."/>
        </authorList>
    </citation>
    <scope>NUCLEOTIDE SEQUENCE</scope>
</reference>
<evidence type="ECO:0000313" key="2">
    <source>
        <dbReference type="EMBL" id="CAF2136469.1"/>
    </source>
</evidence>
<gene>
    <name evidence="2" type="ORF">MBJ925_LOCUS28691</name>
</gene>
<evidence type="ECO:0000313" key="3">
    <source>
        <dbReference type="Proteomes" id="UP000663824"/>
    </source>
</evidence>
<name>A0A816WPN2_9BILA</name>
<dbReference type="PROSITE" id="PS50208">
    <property type="entry name" value="CASPASE_P20"/>
    <property type="match status" value="1"/>
</dbReference>
<dbReference type="InterPro" id="IPR001309">
    <property type="entry name" value="Pept_C14_p20"/>
</dbReference>
<feature type="domain" description="Caspase family p20" evidence="1">
    <location>
        <begin position="1"/>
        <end position="131"/>
    </location>
</feature>
<dbReference type="GO" id="GO:0004197">
    <property type="term" value="F:cysteine-type endopeptidase activity"/>
    <property type="evidence" value="ECO:0007669"/>
    <property type="project" value="InterPro"/>
</dbReference>
<comment type="caution">
    <text evidence="2">The sequence shown here is derived from an EMBL/GenBank/DDBJ whole genome shotgun (WGS) entry which is preliminary data.</text>
</comment>
<protein>
    <recommendedName>
        <fullName evidence="1">Caspase family p20 domain-containing protein</fullName>
    </recommendedName>
</protein>
<dbReference type="EMBL" id="CAJNRE010015341">
    <property type="protein sequence ID" value="CAF2136469.1"/>
    <property type="molecule type" value="Genomic_DNA"/>
</dbReference>
<dbReference type="InterPro" id="IPR032675">
    <property type="entry name" value="LRR_dom_sf"/>
</dbReference>
<dbReference type="Gene3D" id="3.40.50.1460">
    <property type="match status" value="1"/>
</dbReference>
<dbReference type="SUPFAM" id="SSF52047">
    <property type="entry name" value="RNI-like"/>
    <property type="match status" value="1"/>
</dbReference>
<sequence>MKRALVIGNDDYPLEHQKLESCVDDANDMHDALRIIGFDVLRKRNSPLKDTQIATEKFLQSIQPGDTAFFYFSGHGCQLDGINYLIPTNDTDIDEESIKYRALNAQKLTTSVHARRPGLFIMVLDCCRDNPFADQASLKNFFGFRSTRFKDGLAPMKGPPSTIIAYACAPDQLSLAGSGNQRNSAYTCTLLHYIVLPMDIKTVFQKTAIDVHKTTGGYQKPYLSINYNKPMYLVNNYMVNNPALQNFLRGRRSCGPYIAPSKRRDVIRNHQSRVDASQYRWNAQFGMANNYQSRVNNSRYRWNSQLGILTNYHSPTKLILPSPRRRNDNLRLRSLQSFNGIHKLKHLYARNCVIDRFPYNVPDLEYLLLSNNSILGYNTNANRTFDFNSNRITSIPPEIRFVRNLNHLSLFDNQLTFLPMEMFSIDTLVSLNIANNSFNPKELNRIIQTFKNKTHPDLMLHY</sequence>
<dbReference type="PANTHER" id="PTHR22576">
    <property type="entry name" value="MUCOSA ASSOCIATED LYMPHOID TISSUE LYMPHOMA TRANSLOCATION PROTEIN 1/PARACASPASE"/>
    <property type="match status" value="1"/>
</dbReference>
<evidence type="ECO:0000259" key="1">
    <source>
        <dbReference type="PROSITE" id="PS50208"/>
    </source>
</evidence>
<dbReference type="SUPFAM" id="SSF52129">
    <property type="entry name" value="Caspase-like"/>
    <property type="match status" value="1"/>
</dbReference>
<dbReference type="AlphaFoldDB" id="A0A816WPN2"/>
<dbReference type="GO" id="GO:0006508">
    <property type="term" value="P:proteolysis"/>
    <property type="evidence" value="ECO:0007669"/>
    <property type="project" value="InterPro"/>
</dbReference>
<proteinExistence type="predicted"/>
<dbReference type="InterPro" id="IPR011600">
    <property type="entry name" value="Pept_C14_caspase"/>
</dbReference>
<dbReference type="InterPro" id="IPR029030">
    <property type="entry name" value="Caspase-like_dom_sf"/>
</dbReference>